<evidence type="ECO:0000259" key="5">
    <source>
        <dbReference type="Pfam" id="PF00389"/>
    </source>
</evidence>
<dbReference type="Gene3D" id="3.40.50.720">
    <property type="entry name" value="NAD(P)-binding Rossmann-like Domain"/>
    <property type="match status" value="2"/>
</dbReference>
<name>A0A2A7UPI0_COMTR</name>
<protein>
    <submittedName>
        <fullName evidence="7">2-hydroxyacid dehydrogenase</fullName>
    </submittedName>
</protein>
<dbReference type="InterPro" id="IPR006140">
    <property type="entry name" value="D-isomer_DH_NAD-bd"/>
</dbReference>
<dbReference type="OrthoDB" id="9805416at2"/>
<dbReference type="GeneID" id="80803139"/>
<dbReference type="SUPFAM" id="SSF52283">
    <property type="entry name" value="Formate/glycerate dehydrogenase catalytic domain-like"/>
    <property type="match status" value="1"/>
</dbReference>
<evidence type="ECO:0000313" key="7">
    <source>
        <dbReference type="EMBL" id="PEH87229.1"/>
    </source>
</evidence>
<dbReference type="InterPro" id="IPR050223">
    <property type="entry name" value="D-isomer_2-hydroxyacid_DH"/>
</dbReference>
<dbReference type="CDD" id="cd12156">
    <property type="entry name" value="HPPR"/>
    <property type="match status" value="1"/>
</dbReference>
<proteinExistence type="inferred from homology"/>
<dbReference type="Pfam" id="PF00389">
    <property type="entry name" value="2-Hacid_dh"/>
    <property type="match status" value="1"/>
</dbReference>
<dbReference type="GO" id="GO:0005829">
    <property type="term" value="C:cytosol"/>
    <property type="evidence" value="ECO:0007669"/>
    <property type="project" value="TreeGrafter"/>
</dbReference>
<dbReference type="AlphaFoldDB" id="A0A2A7UPI0"/>
<dbReference type="GO" id="GO:0016618">
    <property type="term" value="F:hydroxypyruvate reductase [NAD(P)H] activity"/>
    <property type="evidence" value="ECO:0007669"/>
    <property type="project" value="TreeGrafter"/>
</dbReference>
<gene>
    <name evidence="7" type="ORF">CRM82_00130</name>
</gene>
<keyword evidence="2 4" id="KW-0560">Oxidoreductase</keyword>
<evidence type="ECO:0000256" key="1">
    <source>
        <dbReference type="ARBA" id="ARBA00022857"/>
    </source>
</evidence>
<dbReference type="Proteomes" id="UP000220246">
    <property type="component" value="Unassembled WGS sequence"/>
</dbReference>
<dbReference type="GO" id="GO:0051287">
    <property type="term" value="F:NAD binding"/>
    <property type="evidence" value="ECO:0007669"/>
    <property type="project" value="InterPro"/>
</dbReference>
<evidence type="ECO:0000256" key="3">
    <source>
        <dbReference type="ARBA" id="ARBA00023027"/>
    </source>
</evidence>
<evidence type="ECO:0000259" key="6">
    <source>
        <dbReference type="Pfam" id="PF02826"/>
    </source>
</evidence>
<feature type="domain" description="D-isomer specific 2-hydroxyacid dehydrogenase catalytic" evidence="5">
    <location>
        <begin position="26"/>
        <end position="326"/>
    </location>
</feature>
<reference evidence="8" key="1">
    <citation type="submission" date="2017-09" db="EMBL/GenBank/DDBJ databases">
        <title>FDA dAtabase for Regulatory Grade micrObial Sequences (FDA-ARGOS): Supporting development and validation of Infectious Disease Dx tests.</title>
        <authorList>
            <person name="Minogue T."/>
            <person name="Wolcott M."/>
            <person name="Wasieloski L."/>
            <person name="Aguilar W."/>
            <person name="Moore D."/>
            <person name="Tallon L."/>
            <person name="Sadzewicz L."/>
            <person name="Ott S."/>
            <person name="Zhao X."/>
            <person name="Nagaraj S."/>
            <person name="Vavikolanu K."/>
            <person name="Aluvathingal J."/>
            <person name="Nadendla S."/>
            <person name="Sichtig H."/>
        </authorList>
    </citation>
    <scope>NUCLEOTIDE SEQUENCE [LARGE SCALE GENOMIC DNA]</scope>
    <source>
        <strain evidence="8">FDAARGOS_394</strain>
    </source>
</reference>
<organism evidence="7 8">
    <name type="scientific">Comamonas terrigena</name>
    <dbReference type="NCBI Taxonomy" id="32013"/>
    <lineage>
        <taxon>Bacteria</taxon>
        <taxon>Pseudomonadati</taxon>
        <taxon>Pseudomonadota</taxon>
        <taxon>Betaproteobacteria</taxon>
        <taxon>Burkholderiales</taxon>
        <taxon>Comamonadaceae</taxon>
        <taxon>Comamonas</taxon>
    </lineage>
</organism>
<accession>A0A2A7UPI0</accession>
<dbReference type="PANTHER" id="PTHR10996:SF178">
    <property type="entry name" value="2-HYDROXYACID DEHYDROGENASE YGL185C-RELATED"/>
    <property type="match status" value="1"/>
</dbReference>
<dbReference type="InterPro" id="IPR036291">
    <property type="entry name" value="NAD(P)-bd_dom_sf"/>
</dbReference>
<dbReference type="GO" id="GO:0030267">
    <property type="term" value="F:glyoxylate reductase (NADPH) activity"/>
    <property type="evidence" value="ECO:0007669"/>
    <property type="project" value="TreeGrafter"/>
</dbReference>
<dbReference type="InterPro" id="IPR006139">
    <property type="entry name" value="D-isomer_2_OHA_DH_cat_dom"/>
</dbReference>
<comment type="caution">
    <text evidence="7">The sequence shown here is derived from an EMBL/GenBank/DDBJ whole genome shotgun (WGS) entry which is preliminary data.</text>
</comment>
<dbReference type="RefSeq" id="WP_066540925.1">
    <property type="nucleotide sequence ID" value="NZ_PDEA01000001.1"/>
</dbReference>
<keyword evidence="8" id="KW-1185">Reference proteome</keyword>
<evidence type="ECO:0000313" key="8">
    <source>
        <dbReference type="Proteomes" id="UP000220246"/>
    </source>
</evidence>
<evidence type="ECO:0000256" key="2">
    <source>
        <dbReference type="ARBA" id="ARBA00023002"/>
    </source>
</evidence>
<dbReference type="FunFam" id="3.40.50.720:FF:000213">
    <property type="entry name" value="Putative 2-hydroxyacid dehydrogenase"/>
    <property type="match status" value="1"/>
</dbReference>
<keyword evidence="3" id="KW-0520">NAD</keyword>
<dbReference type="Pfam" id="PF02826">
    <property type="entry name" value="2-Hacid_dh_C"/>
    <property type="match status" value="1"/>
</dbReference>
<sequence length="326" mass="34047">MTSATATAPIAAASRPILLINTVVADEDLLQIAQRLPSLELVYVPEPAAAEAALQQHAARVQVVLTIGSVGLSAVQMDQLPALQLVCALGAGYEKVDVAHARTRGIATGNGAGTNDSCVADHTLALVLASVRQLDYYGAQLRAGVWRTTLPLPAGITGKRLGVLGLGTIGRKIALRAQAFEMEVGYHNRSPKADAPWTYFDSLLALAEWADVLVVATPGGAGTLHLVDATVMRALGPRGHLVNIARGSVVDTQALATALRSGELGFAALDVYESEPLAPQELLDLPNVLLTPHVAGWSPESVQATVDRFVANVQAHLAGRPLVSPV</sequence>
<keyword evidence="1" id="KW-0521">NADP</keyword>
<dbReference type="EMBL" id="PDEA01000001">
    <property type="protein sequence ID" value="PEH87229.1"/>
    <property type="molecule type" value="Genomic_DNA"/>
</dbReference>
<evidence type="ECO:0000256" key="4">
    <source>
        <dbReference type="RuleBase" id="RU003719"/>
    </source>
</evidence>
<dbReference type="SUPFAM" id="SSF51735">
    <property type="entry name" value="NAD(P)-binding Rossmann-fold domains"/>
    <property type="match status" value="1"/>
</dbReference>
<feature type="domain" description="D-isomer specific 2-hydroxyacid dehydrogenase NAD-binding" evidence="6">
    <location>
        <begin position="124"/>
        <end position="295"/>
    </location>
</feature>
<comment type="similarity">
    <text evidence="4">Belongs to the D-isomer specific 2-hydroxyacid dehydrogenase family.</text>
</comment>
<dbReference type="PANTHER" id="PTHR10996">
    <property type="entry name" value="2-HYDROXYACID DEHYDROGENASE-RELATED"/>
    <property type="match status" value="1"/>
</dbReference>
<dbReference type="STRING" id="1219032.GCA_001515545_03575"/>